<keyword evidence="1" id="KW-1133">Transmembrane helix</keyword>
<gene>
    <name evidence="2" type="ORF">C7V51_03905</name>
</gene>
<dbReference type="RefSeq" id="WP_104264200.1">
    <property type="nucleotide sequence ID" value="NZ_CP028130.1"/>
</dbReference>
<keyword evidence="1" id="KW-0812">Transmembrane</keyword>
<dbReference type="AlphaFoldDB" id="A0AAD1EM27"/>
<sequence length="75" mass="7813">MKLIAAIALIFLGAALVVFGAGHELQAGIAADRDQTAGVLNPVMIVAIAAGVVGVLSGLFLLYKNYESWRNSRDA</sequence>
<evidence type="ECO:0000256" key="1">
    <source>
        <dbReference type="SAM" id="Phobius"/>
    </source>
</evidence>
<dbReference type="Proteomes" id="UP000283946">
    <property type="component" value="Chromosome"/>
</dbReference>
<organism evidence="2 3">
    <name type="scientific">Rathayibacter iranicus</name>
    <dbReference type="NCBI Taxonomy" id="59737"/>
    <lineage>
        <taxon>Bacteria</taxon>
        <taxon>Bacillati</taxon>
        <taxon>Actinomycetota</taxon>
        <taxon>Actinomycetes</taxon>
        <taxon>Micrococcales</taxon>
        <taxon>Microbacteriaceae</taxon>
        <taxon>Rathayibacter</taxon>
    </lineage>
</organism>
<evidence type="ECO:0000313" key="2">
    <source>
        <dbReference type="EMBL" id="AZZ55124.1"/>
    </source>
</evidence>
<reference evidence="2 3" key="1">
    <citation type="submission" date="2018-03" db="EMBL/GenBank/DDBJ databases">
        <title>Bacteriophage NCPPB3778 and a type I-E CRISPR drive the evolution of the US Biological Select Agent, Rathayibacter toxicus.</title>
        <authorList>
            <person name="Davis E.W.II."/>
            <person name="Tabima J.F."/>
            <person name="Weisberg A.J."/>
            <person name="Dantas Lopes L."/>
            <person name="Wiseman M.S."/>
            <person name="Wiseman M.S."/>
            <person name="Pupko T."/>
            <person name="Belcher M.S."/>
            <person name="Sechler A.J."/>
            <person name="Tancos M.A."/>
            <person name="Schroeder B.K."/>
            <person name="Murray T.D."/>
            <person name="Luster D.G."/>
            <person name="Schneider W.L."/>
            <person name="Rogers E."/>
            <person name="Andreote F.D."/>
            <person name="Grunwald N.J."/>
            <person name="Putnam M.L."/>
            <person name="Chang J.H."/>
        </authorList>
    </citation>
    <scope>NUCLEOTIDE SEQUENCE [LARGE SCALE GENOMIC DNA]</scope>
    <source>
        <strain evidence="2 3">NCCPB 2253</strain>
    </source>
</reference>
<proteinExistence type="predicted"/>
<evidence type="ECO:0000313" key="3">
    <source>
        <dbReference type="Proteomes" id="UP000283946"/>
    </source>
</evidence>
<evidence type="ECO:0008006" key="4">
    <source>
        <dbReference type="Google" id="ProtNLM"/>
    </source>
</evidence>
<dbReference type="EMBL" id="CP028130">
    <property type="protein sequence ID" value="AZZ55124.1"/>
    <property type="molecule type" value="Genomic_DNA"/>
</dbReference>
<protein>
    <recommendedName>
        <fullName evidence="4">DUF3185 domain-containing protein</fullName>
    </recommendedName>
</protein>
<dbReference type="KEGG" id="ria:C7V51_03905"/>
<feature type="transmembrane region" description="Helical" evidence="1">
    <location>
        <begin position="43"/>
        <end position="63"/>
    </location>
</feature>
<accession>A0AAD1EM27</accession>
<name>A0AAD1EM27_9MICO</name>
<keyword evidence="1" id="KW-0472">Membrane</keyword>